<protein>
    <recommendedName>
        <fullName evidence="13">Germin-like protein</fullName>
    </recommendedName>
</protein>
<dbReference type="Gene3D" id="2.60.120.10">
    <property type="entry name" value="Jelly Rolls"/>
    <property type="match status" value="1"/>
</dbReference>
<proteinExistence type="inferred from homology"/>
<dbReference type="CDD" id="cd02241">
    <property type="entry name" value="cupin_OxOx"/>
    <property type="match status" value="1"/>
</dbReference>
<comment type="subcellular location">
    <subcellularLocation>
        <location evidence="2 13">Secreted</location>
        <location evidence="2 13">Extracellular space</location>
        <location evidence="2 13">Apoplast</location>
    </subcellularLocation>
</comment>
<feature type="binding site" evidence="11">
    <location>
        <position position="133"/>
    </location>
    <ligand>
        <name>oxalate</name>
        <dbReference type="ChEBI" id="CHEBI:30623"/>
    </ligand>
</feature>
<keyword evidence="6 11" id="KW-0479">Metal-binding</keyword>
<keyword evidence="8" id="KW-1015">Disulfide bond</keyword>
<evidence type="ECO:0000256" key="11">
    <source>
        <dbReference type="PIRSR" id="PIRSR601929-1"/>
    </source>
</evidence>
<evidence type="ECO:0000256" key="4">
    <source>
        <dbReference type="ARBA" id="ARBA00022523"/>
    </source>
</evidence>
<dbReference type="InterPro" id="IPR001929">
    <property type="entry name" value="Germin"/>
</dbReference>
<feature type="binding site" evidence="11">
    <location>
        <position position="128"/>
    </location>
    <ligand>
        <name>oxalate</name>
        <dbReference type="ChEBI" id="CHEBI:30623"/>
    </ligand>
</feature>
<dbReference type="Proteomes" id="UP000197138">
    <property type="component" value="Unassembled WGS sequence"/>
</dbReference>
<evidence type="ECO:0000256" key="9">
    <source>
        <dbReference type="ARBA" id="ARBA00023180"/>
    </source>
</evidence>
<evidence type="ECO:0000256" key="7">
    <source>
        <dbReference type="ARBA" id="ARBA00022729"/>
    </source>
</evidence>
<dbReference type="SUPFAM" id="SSF51182">
    <property type="entry name" value="RmlC-like cupins"/>
    <property type="match status" value="1"/>
</dbReference>
<feature type="domain" description="Cupin type-1" evidence="14">
    <location>
        <begin position="85"/>
        <end position="229"/>
    </location>
</feature>
<comment type="function">
    <text evidence="1">May play a role in plant defense. Probably has no oxalate oxidase activity even if the active site is conserved.</text>
</comment>
<evidence type="ECO:0000256" key="10">
    <source>
        <dbReference type="ARBA" id="ARBA00023211"/>
    </source>
</evidence>
<gene>
    <name evidence="15" type="ORF">CDL15_Pgr013138</name>
</gene>
<comment type="caution">
    <text evidence="15">The sequence shown here is derived from an EMBL/GenBank/DDBJ whole genome shotgun (WGS) entry which is preliminary data.</text>
</comment>
<evidence type="ECO:0000256" key="3">
    <source>
        <dbReference type="ARBA" id="ARBA00007456"/>
    </source>
</evidence>
<evidence type="ECO:0000256" key="1">
    <source>
        <dbReference type="ARBA" id="ARBA00003629"/>
    </source>
</evidence>
<dbReference type="AlphaFoldDB" id="A0A218WDL2"/>
<evidence type="ECO:0000256" key="5">
    <source>
        <dbReference type="ARBA" id="ARBA00022525"/>
    </source>
</evidence>
<accession>A0A218WDL2</accession>
<dbReference type="EMBL" id="MTKT01004581">
    <property type="protein sequence ID" value="OWM70957.1"/>
    <property type="molecule type" value="Genomic_DNA"/>
</dbReference>
<evidence type="ECO:0000256" key="6">
    <source>
        <dbReference type="ARBA" id="ARBA00022723"/>
    </source>
</evidence>
<evidence type="ECO:0000256" key="13">
    <source>
        <dbReference type="RuleBase" id="RU366015"/>
    </source>
</evidence>
<sequence length="241" mass="26442">MLLLSFRAAGRVPSESPGVVGVTASPYRATEAVAIFLKLPELRLLLLRYFALPLSCRVVLTVFINGKLCKNPNLTVADDFLFREINIPLDTNNNAGSIVTMVAIDQLPGLNTLGISLARIDYAPYGLNPRATEVIMCVQGELQVGFVLSNQLGNRLVTQILKSEDVFVFPFAMIHFQLNIGKTAAVAISSLSSQNPGVITIANAEFESKPPINSKVLTKAFQVDKKIIDYLQSQFWYNNHS</sequence>
<dbReference type="GO" id="GO:0030145">
    <property type="term" value="F:manganese ion binding"/>
    <property type="evidence" value="ECO:0007669"/>
    <property type="project" value="UniProtKB-UniRule"/>
</dbReference>
<evidence type="ECO:0000259" key="14">
    <source>
        <dbReference type="SMART" id="SM00835"/>
    </source>
</evidence>
<keyword evidence="4 13" id="KW-0052">Apoplast</keyword>
<dbReference type="InterPro" id="IPR011051">
    <property type="entry name" value="RmlC_Cupin_sf"/>
</dbReference>
<keyword evidence="10 11" id="KW-0464">Manganese</keyword>
<dbReference type="GO" id="GO:0048046">
    <property type="term" value="C:apoplast"/>
    <property type="evidence" value="ECO:0007669"/>
    <property type="project" value="UniProtKB-SubCell"/>
</dbReference>
<keyword evidence="5 13" id="KW-0964">Secreted</keyword>
<evidence type="ECO:0000256" key="8">
    <source>
        <dbReference type="ARBA" id="ARBA00023157"/>
    </source>
</evidence>
<dbReference type="Pfam" id="PF00190">
    <property type="entry name" value="Cupin_1"/>
    <property type="match status" value="1"/>
</dbReference>
<feature type="binding site" evidence="12">
    <location>
        <position position="133"/>
    </location>
    <ligand>
        <name>Mn(2+)</name>
        <dbReference type="ChEBI" id="CHEBI:29035"/>
    </ligand>
</feature>
<evidence type="ECO:0000313" key="15">
    <source>
        <dbReference type="EMBL" id="OWM70957.1"/>
    </source>
</evidence>
<keyword evidence="9" id="KW-0325">Glycoprotein</keyword>
<keyword evidence="7" id="KW-0732">Signal</keyword>
<evidence type="ECO:0000313" key="16">
    <source>
        <dbReference type="Proteomes" id="UP000197138"/>
    </source>
</evidence>
<dbReference type="SMART" id="SM00835">
    <property type="entry name" value="Cupin_1"/>
    <property type="match status" value="1"/>
</dbReference>
<dbReference type="PRINTS" id="PR00325">
    <property type="entry name" value="GERMIN"/>
</dbReference>
<evidence type="ECO:0000256" key="2">
    <source>
        <dbReference type="ARBA" id="ARBA00004271"/>
    </source>
</evidence>
<dbReference type="PANTHER" id="PTHR31238">
    <property type="entry name" value="GERMIN-LIKE PROTEIN SUBFAMILY 3 MEMBER 3"/>
    <property type="match status" value="1"/>
</dbReference>
<dbReference type="InterPro" id="IPR006045">
    <property type="entry name" value="Cupin_1"/>
</dbReference>
<feature type="binding site" evidence="12">
    <location>
        <position position="175"/>
    </location>
    <ligand>
        <name>Mn(2+)</name>
        <dbReference type="ChEBI" id="CHEBI:29035"/>
    </ligand>
</feature>
<organism evidence="15 16">
    <name type="scientific">Punica granatum</name>
    <name type="common">Pomegranate</name>
    <dbReference type="NCBI Taxonomy" id="22663"/>
    <lineage>
        <taxon>Eukaryota</taxon>
        <taxon>Viridiplantae</taxon>
        <taxon>Streptophyta</taxon>
        <taxon>Embryophyta</taxon>
        <taxon>Tracheophyta</taxon>
        <taxon>Spermatophyta</taxon>
        <taxon>Magnoliopsida</taxon>
        <taxon>eudicotyledons</taxon>
        <taxon>Gunneridae</taxon>
        <taxon>Pentapetalae</taxon>
        <taxon>rosids</taxon>
        <taxon>malvids</taxon>
        <taxon>Myrtales</taxon>
        <taxon>Lythraceae</taxon>
        <taxon>Punica</taxon>
    </lineage>
</organism>
<evidence type="ECO:0000256" key="12">
    <source>
        <dbReference type="PIRSR" id="PIRSR601929-2"/>
    </source>
</evidence>
<dbReference type="FunFam" id="2.60.120.10:FF:000005">
    <property type="entry name" value="Germin-like protein subfamily 1 member 8"/>
    <property type="match status" value="1"/>
</dbReference>
<reference evidence="16" key="1">
    <citation type="journal article" date="2017" name="Plant J.">
        <title>The pomegranate (Punica granatum L.) genome and the genomics of punicalagin biosynthesis.</title>
        <authorList>
            <person name="Qin G."/>
            <person name="Xu C."/>
            <person name="Ming R."/>
            <person name="Tang H."/>
            <person name="Guyot R."/>
            <person name="Kramer E.M."/>
            <person name="Hu Y."/>
            <person name="Yi X."/>
            <person name="Qi Y."/>
            <person name="Xu X."/>
            <person name="Gao Z."/>
            <person name="Pan H."/>
            <person name="Jian J."/>
            <person name="Tian Y."/>
            <person name="Yue Z."/>
            <person name="Xu Y."/>
        </authorList>
    </citation>
    <scope>NUCLEOTIDE SEQUENCE [LARGE SCALE GENOMIC DNA]</scope>
    <source>
        <strain evidence="16">cv. Dabenzi</strain>
    </source>
</reference>
<comment type="similarity">
    <text evidence="3 13">Belongs to the germin family.</text>
</comment>
<name>A0A218WDL2_PUNGR</name>
<dbReference type="InterPro" id="IPR014710">
    <property type="entry name" value="RmlC-like_jellyroll"/>
</dbReference>